<dbReference type="SUPFAM" id="SSF46894">
    <property type="entry name" value="C-terminal effector domain of the bipartite response regulators"/>
    <property type="match status" value="1"/>
</dbReference>
<dbReference type="EMBL" id="CAACVJ010000590">
    <property type="protein sequence ID" value="VEP17616.1"/>
    <property type="molecule type" value="Genomic_DNA"/>
</dbReference>
<dbReference type="PANTHER" id="PTHR44688:SF16">
    <property type="entry name" value="DNA-BINDING TRANSCRIPTIONAL ACTIVATOR DEVR_DOSR"/>
    <property type="match status" value="1"/>
</dbReference>
<dbReference type="RefSeq" id="WP_144867203.1">
    <property type="nucleotide sequence ID" value="NZ_LR213822.1"/>
</dbReference>
<keyword evidence="3" id="KW-0804">Transcription</keyword>
<keyword evidence="2" id="KW-0238">DNA-binding</keyword>
<dbReference type="GO" id="GO:0006355">
    <property type="term" value="P:regulation of DNA-templated transcription"/>
    <property type="evidence" value="ECO:0007669"/>
    <property type="project" value="InterPro"/>
</dbReference>
<evidence type="ECO:0000259" key="4">
    <source>
        <dbReference type="PROSITE" id="PS50043"/>
    </source>
</evidence>
<dbReference type="Proteomes" id="UP000320055">
    <property type="component" value="Unassembled WGS sequence"/>
</dbReference>
<proteinExistence type="predicted"/>
<evidence type="ECO:0000256" key="2">
    <source>
        <dbReference type="ARBA" id="ARBA00023125"/>
    </source>
</evidence>
<dbReference type="InterPro" id="IPR036388">
    <property type="entry name" value="WH-like_DNA-bd_sf"/>
</dbReference>
<reference evidence="5 6" key="1">
    <citation type="submission" date="2019-01" db="EMBL/GenBank/DDBJ databases">
        <authorList>
            <person name="Brito A."/>
        </authorList>
    </citation>
    <scope>NUCLEOTIDE SEQUENCE [LARGE SCALE GENOMIC DNA]</scope>
    <source>
        <strain evidence="5">1</strain>
    </source>
</reference>
<gene>
    <name evidence="5" type="ORF">H1P_630013</name>
</gene>
<dbReference type="SMART" id="SM00421">
    <property type="entry name" value="HTH_LUXR"/>
    <property type="match status" value="1"/>
</dbReference>
<feature type="domain" description="HTH luxR-type" evidence="4">
    <location>
        <begin position="5"/>
        <end position="70"/>
    </location>
</feature>
<evidence type="ECO:0000256" key="3">
    <source>
        <dbReference type="ARBA" id="ARBA00023163"/>
    </source>
</evidence>
<dbReference type="PROSITE" id="PS00622">
    <property type="entry name" value="HTH_LUXR_1"/>
    <property type="match status" value="1"/>
</dbReference>
<accession>A0A563W1S6</accession>
<dbReference type="Pfam" id="PF00196">
    <property type="entry name" value="GerE"/>
    <property type="match status" value="1"/>
</dbReference>
<evidence type="ECO:0000256" key="1">
    <source>
        <dbReference type="ARBA" id="ARBA00023015"/>
    </source>
</evidence>
<dbReference type="CDD" id="cd06170">
    <property type="entry name" value="LuxR_C_like"/>
    <property type="match status" value="1"/>
</dbReference>
<name>A0A563W1S6_9CYAN</name>
<dbReference type="Gene3D" id="1.10.10.10">
    <property type="entry name" value="Winged helix-like DNA-binding domain superfamily/Winged helix DNA-binding domain"/>
    <property type="match status" value="1"/>
</dbReference>
<dbReference type="OrthoDB" id="3531307at2"/>
<evidence type="ECO:0000313" key="5">
    <source>
        <dbReference type="EMBL" id="VEP17616.1"/>
    </source>
</evidence>
<keyword evidence="1" id="KW-0805">Transcription regulation</keyword>
<sequence>METNKFDYPALLSSRELQILELVVKGLSNQKIAHNLEISKRTVDNHISNILKKTSTDNRVELVRWALQWGKVCLDDVNCCPLPNEQTTENNLDLAQSEMA</sequence>
<dbReference type="PROSITE" id="PS50043">
    <property type="entry name" value="HTH_LUXR_2"/>
    <property type="match status" value="1"/>
</dbReference>
<dbReference type="InterPro" id="IPR016032">
    <property type="entry name" value="Sig_transdc_resp-reg_C-effctor"/>
</dbReference>
<dbReference type="PANTHER" id="PTHR44688">
    <property type="entry name" value="DNA-BINDING TRANSCRIPTIONAL ACTIVATOR DEVR_DOSR"/>
    <property type="match status" value="1"/>
</dbReference>
<dbReference type="GO" id="GO:0003677">
    <property type="term" value="F:DNA binding"/>
    <property type="evidence" value="ECO:0007669"/>
    <property type="project" value="UniProtKB-KW"/>
</dbReference>
<keyword evidence="6" id="KW-1185">Reference proteome</keyword>
<dbReference type="InterPro" id="IPR000792">
    <property type="entry name" value="Tscrpt_reg_LuxR_C"/>
</dbReference>
<evidence type="ECO:0000313" key="6">
    <source>
        <dbReference type="Proteomes" id="UP000320055"/>
    </source>
</evidence>
<organism evidence="5 6">
    <name type="scientific">Hyella patelloides LEGE 07179</name>
    <dbReference type="NCBI Taxonomy" id="945734"/>
    <lineage>
        <taxon>Bacteria</taxon>
        <taxon>Bacillati</taxon>
        <taxon>Cyanobacteriota</taxon>
        <taxon>Cyanophyceae</taxon>
        <taxon>Pleurocapsales</taxon>
        <taxon>Hyellaceae</taxon>
        <taxon>Hyella</taxon>
    </lineage>
</organism>
<protein>
    <submittedName>
        <fullName evidence="5">Transcriptional regulator, LuxR family</fullName>
    </submittedName>
</protein>
<dbReference type="AlphaFoldDB" id="A0A563W1S6"/>
<dbReference type="PRINTS" id="PR00038">
    <property type="entry name" value="HTHLUXR"/>
</dbReference>